<evidence type="ECO:0000313" key="1">
    <source>
        <dbReference type="EMBL" id="RIA85796.1"/>
    </source>
</evidence>
<sequence length="261" mass="30849">MDYLWSFFFKVNINDRRQRIFVLTICSKILSHPSEETTFSLYLENDYFYGQNCLNQFEIDKLLQKAFQSNNVYVYRSPLSICVDFKEDTIKNVLRIYKQWFQPSINSLIRLDEKKRREWNQNHNINNPEDNMKNDLIKNINKIVPGFNYLIDHPYGAGDLIFGSDYGVYVAIETKQLMNFGTGRSVQVAESYVKNEVKNQAKVYKQIVQEKFMVKVIGVSYTNETKENTIQFADDQDAEIANLINIYYNEIWNMGDDCKIY</sequence>
<gene>
    <name evidence="1" type="ORF">C1645_830239</name>
</gene>
<accession>A0A397SMF4</accession>
<reference evidence="1 2" key="1">
    <citation type="submission" date="2018-06" db="EMBL/GenBank/DDBJ databases">
        <title>Comparative genomics reveals the genomic features of Rhizophagus irregularis, R. cerebriforme, R. diaphanum and Gigaspora rosea, and their symbiotic lifestyle signature.</title>
        <authorList>
            <person name="Morin E."/>
            <person name="San Clemente H."/>
            <person name="Chen E.C.H."/>
            <person name="De La Providencia I."/>
            <person name="Hainaut M."/>
            <person name="Kuo A."/>
            <person name="Kohler A."/>
            <person name="Murat C."/>
            <person name="Tang N."/>
            <person name="Roy S."/>
            <person name="Loubradou J."/>
            <person name="Henrissat B."/>
            <person name="Grigoriev I.V."/>
            <person name="Corradi N."/>
            <person name="Roux C."/>
            <person name="Martin F.M."/>
        </authorList>
    </citation>
    <scope>NUCLEOTIDE SEQUENCE [LARGE SCALE GENOMIC DNA]</scope>
    <source>
        <strain evidence="1 2">DAOM 227022</strain>
    </source>
</reference>
<organism evidence="1 2">
    <name type="scientific">Glomus cerebriforme</name>
    <dbReference type="NCBI Taxonomy" id="658196"/>
    <lineage>
        <taxon>Eukaryota</taxon>
        <taxon>Fungi</taxon>
        <taxon>Fungi incertae sedis</taxon>
        <taxon>Mucoromycota</taxon>
        <taxon>Glomeromycotina</taxon>
        <taxon>Glomeromycetes</taxon>
        <taxon>Glomerales</taxon>
        <taxon>Glomeraceae</taxon>
        <taxon>Glomus</taxon>
    </lineage>
</organism>
<proteinExistence type="predicted"/>
<dbReference type="EMBL" id="QKYT01000403">
    <property type="protein sequence ID" value="RIA85796.1"/>
    <property type="molecule type" value="Genomic_DNA"/>
</dbReference>
<protein>
    <submittedName>
        <fullName evidence="1">Uncharacterized protein</fullName>
    </submittedName>
</protein>
<dbReference type="Proteomes" id="UP000265703">
    <property type="component" value="Unassembled WGS sequence"/>
</dbReference>
<name>A0A397SMF4_9GLOM</name>
<comment type="caution">
    <text evidence="1">The sequence shown here is derived from an EMBL/GenBank/DDBJ whole genome shotgun (WGS) entry which is preliminary data.</text>
</comment>
<evidence type="ECO:0000313" key="2">
    <source>
        <dbReference type="Proteomes" id="UP000265703"/>
    </source>
</evidence>
<dbReference type="AlphaFoldDB" id="A0A397SMF4"/>
<dbReference type="OrthoDB" id="2305733at2759"/>
<keyword evidence="2" id="KW-1185">Reference proteome</keyword>